<accession>A0ABN0ZXI8</accession>
<dbReference type="RefSeq" id="WP_343783170.1">
    <property type="nucleotide sequence ID" value="NZ_BAAACZ010000011.1"/>
</dbReference>
<name>A0ABN0ZXI8_9BACI</name>
<evidence type="ECO:0000313" key="1">
    <source>
        <dbReference type="EMBL" id="GAA0462294.1"/>
    </source>
</evidence>
<evidence type="ECO:0000313" key="2">
    <source>
        <dbReference type="Proteomes" id="UP001500740"/>
    </source>
</evidence>
<dbReference type="EMBL" id="BAAACZ010000011">
    <property type="protein sequence ID" value="GAA0462294.1"/>
    <property type="molecule type" value="Genomic_DNA"/>
</dbReference>
<reference evidence="1 2" key="1">
    <citation type="journal article" date="2019" name="Int. J. Syst. Evol. Microbiol.">
        <title>The Global Catalogue of Microorganisms (GCM) 10K type strain sequencing project: providing services to taxonomists for standard genome sequencing and annotation.</title>
        <authorList>
            <consortium name="The Broad Institute Genomics Platform"/>
            <consortium name="The Broad Institute Genome Sequencing Center for Infectious Disease"/>
            <person name="Wu L."/>
            <person name="Ma J."/>
        </authorList>
    </citation>
    <scope>NUCLEOTIDE SEQUENCE [LARGE SCALE GENOMIC DNA]</scope>
    <source>
        <strain evidence="1 2">JCM 14193</strain>
    </source>
</reference>
<proteinExistence type="predicted"/>
<sequence>MQQYNIKPNKIIEILNEPSVITGKENILGIDHLDSFFRDTYMSGLLETLPNYLLTQIKCTSKGIETNKETGQYLLQLILTDHQLFLSPHMVGVDRLLAESIKLHWKVDLINRSEFARLTDSDVVSILKTSPSHEAKEIMNTLLFKPNKVRINEVKTGIGYPISIRKVYSKVPMCEGKPLTEHSNEARDVLNCLYNLSFDKEVVITS</sequence>
<comment type="caution">
    <text evidence="1">The sequence shown here is derived from an EMBL/GenBank/DDBJ whole genome shotgun (WGS) entry which is preliminary data.</text>
</comment>
<keyword evidence="2" id="KW-1185">Reference proteome</keyword>
<dbReference type="SUPFAM" id="SSF109604">
    <property type="entry name" value="HD-domain/PDEase-like"/>
    <property type="match status" value="1"/>
</dbReference>
<organism evidence="1 2">
    <name type="scientific">Alkalibacillus silvisoli</name>
    <dbReference type="NCBI Taxonomy" id="392823"/>
    <lineage>
        <taxon>Bacteria</taxon>
        <taxon>Bacillati</taxon>
        <taxon>Bacillota</taxon>
        <taxon>Bacilli</taxon>
        <taxon>Bacillales</taxon>
        <taxon>Bacillaceae</taxon>
        <taxon>Alkalibacillus</taxon>
    </lineage>
</organism>
<dbReference type="Proteomes" id="UP001500740">
    <property type="component" value="Unassembled WGS sequence"/>
</dbReference>
<gene>
    <name evidence="1" type="ORF">GCM10008935_17290</name>
</gene>
<protein>
    <submittedName>
        <fullName evidence="1">Uncharacterized protein</fullName>
    </submittedName>
</protein>